<comment type="caution">
    <text evidence="1">The sequence shown here is derived from an EMBL/GenBank/DDBJ whole genome shotgun (WGS) entry which is preliminary data.</text>
</comment>
<name>A0ACC1KQB7_9FUNG</name>
<feature type="non-terminal residue" evidence="1">
    <location>
        <position position="314"/>
    </location>
</feature>
<dbReference type="EC" id="1.1.1.34" evidence="1"/>
<keyword evidence="1" id="KW-0560">Oxidoreductase</keyword>
<proteinExistence type="predicted"/>
<keyword evidence="2" id="KW-1185">Reference proteome</keyword>
<organism evidence="1 2">
    <name type="scientific">Coemansia furcata</name>
    <dbReference type="NCBI Taxonomy" id="417177"/>
    <lineage>
        <taxon>Eukaryota</taxon>
        <taxon>Fungi</taxon>
        <taxon>Fungi incertae sedis</taxon>
        <taxon>Zoopagomycota</taxon>
        <taxon>Kickxellomycotina</taxon>
        <taxon>Kickxellomycetes</taxon>
        <taxon>Kickxellales</taxon>
        <taxon>Kickxellaceae</taxon>
        <taxon>Coemansia</taxon>
    </lineage>
</organism>
<sequence length="314" mass="33756">VSTPVSAMQSVDVFAVVLHGQSMQQPQASLSSSSRRQKSAFRKAMAEVEAIFGQIQAEQFSGISFSDVCAKSDNGCLALSPSAKIEGEHEFLRASLESPGTVLVFALDTTGDKAQVAEQWAREARAFVEARLHGRKPLGRSVAFRIVDRVYRLLGEATVGEALLVFMSYAITIGTFINTFTTMRRYGSQLTLALAVIFSGFCAFVFAIVSMHLLGYSINAVLLTEALPFLIICVGFDKSLTLTRSVLLAAYTDRPQRAQASGLLKRTDSNSSSATVTPAQIQTQIAKGVDKCATGLARDYLFEIGILSIGVCSG</sequence>
<dbReference type="EMBL" id="JANBUP010004751">
    <property type="protein sequence ID" value="KAJ2793319.1"/>
    <property type="molecule type" value="Genomic_DNA"/>
</dbReference>
<evidence type="ECO:0000313" key="2">
    <source>
        <dbReference type="Proteomes" id="UP001140096"/>
    </source>
</evidence>
<evidence type="ECO:0000313" key="1">
    <source>
        <dbReference type="EMBL" id="KAJ2793319.1"/>
    </source>
</evidence>
<feature type="non-terminal residue" evidence="1">
    <location>
        <position position="1"/>
    </location>
</feature>
<reference evidence="1" key="1">
    <citation type="submission" date="2022-07" db="EMBL/GenBank/DDBJ databases">
        <title>Phylogenomic reconstructions and comparative analyses of Kickxellomycotina fungi.</title>
        <authorList>
            <person name="Reynolds N.K."/>
            <person name="Stajich J.E."/>
            <person name="Barry K."/>
            <person name="Grigoriev I.V."/>
            <person name="Crous P."/>
            <person name="Smith M.E."/>
        </authorList>
    </citation>
    <scope>NUCLEOTIDE SEQUENCE</scope>
    <source>
        <strain evidence="1">CBS 102833</strain>
    </source>
</reference>
<protein>
    <submittedName>
        <fullName evidence="1">3-hydroxy-3-methylglutaryl-coenzyme A (HMG-CoA) reductase isozyme</fullName>
        <ecNumber evidence="1">1.1.1.34</ecNumber>
    </submittedName>
</protein>
<accession>A0ACC1KQB7</accession>
<dbReference type="Proteomes" id="UP001140096">
    <property type="component" value="Unassembled WGS sequence"/>
</dbReference>
<gene>
    <name evidence="1" type="primary">HMG1_2</name>
    <name evidence="1" type="ORF">H4S07_007089</name>
</gene>